<evidence type="ECO:0000313" key="3">
    <source>
        <dbReference type="Proteomes" id="UP000198287"/>
    </source>
</evidence>
<protein>
    <recommendedName>
        <fullName evidence="4">MULE transposase domain-containing protein</fullName>
    </recommendedName>
</protein>
<accession>A0A226DX27</accession>
<name>A0A226DX27_FOLCA</name>
<proteinExistence type="predicted"/>
<gene>
    <name evidence="2" type="ORF">Fcan01_16436</name>
</gene>
<evidence type="ECO:0000313" key="2">
    <source>
        <dbReference type="EMBL" id="OXA48756.1"/>
    </source>
</evidence>
<feature type="compositionally biased region" description="Acidic residues" evidence="1">
    <location>
        <begin position="108"/>
        <end position="119"/>
    </location>
</feature>
<keyword evidence="3" id="KW-1185">Reference proteome</keyword>
<dbReference type="STRING" id="158441.A0A226DX27"/>
<feature type="region of interest" description="Disordered" evidence="1">
    <location>
        <begin position="77"/>
        <end position="121"/>
    </location>
</feature>
<dbReference type="AlphaFoldDB" id="A0A226DX27"/>
<feature type="region of interest" description="Disordered" evidence="1">
    <location>
        <begin position="555"/>
        <end position="601"/>
    </location>
</feature>
<comment type="caution">
    <text evidence="2">The sequence shown here is derived from an EMBL/GenBank/DDBJ whole genome shotgun (WGS) entry which is preliminary data.</text>
</comment>
<evidence type="ECO:0000256" key="1">
    <source>
        <dbReference type="SAM" id="MobiDB-lite"/>
    </source>
</evidence>
<organism evidence="2 3">
    <name type="scientific">Folsomia candida</name>
    <name type="common">Springtail</name>
    <dbReference type="NCBI Taxonomy" id="158441"/>
    <lineage>
        <taxon>Eukaryota</taxon>
        <taxon>Metazoa</taxon>
        <taxon>Ecdysozoa</taxon>
        <taxon>Arthropoda</taxon>
        <taxon>Hexapoda</taxon>
        <taxon>Collembola</taxon>
        <taxon>Entomobryomorpha</taxon>
        <taxon>Isotomoidea</taxon>
        <taxon>Isotomidae</taxon>
        <taxon>Proisotominae</taxon>
        <taxon>Folsomia</taxon>
    </lineage>
</organism>
<sequence>VYVYQVDKTGAMYWRADGKSWKSIRSKNVGKLKLRLFQLLSNGSSVQFFRSEYTVDENPGYVLGFYNGDFRARRLLHGDSSPGKTPVKAFISKDPETPQSQGKGKDVQDDDDDYEDVDDDRTGFPFVTSHKSVKKNLSETLQSTTMKPTAVYRQATMATFDDISPSSQPRNIRQVYNIASEIKRKTSVRDDMYELFCMTREYEKFVLNFQLASKVNVVVAHPAMVAHTNDLLEIFSTKNEYVVFHYDTTYGVGGFYLSLMSMRYPLLEGNPIIVIGSCMHEASDTSSHSQMFQSLCQELPLLNSDTTIIRTDREAAISGAIRLNPPDAQSRYCWNHLRDYGVRRAGEIGPWAQKHFGVEAAHNYRADFFQLLSCETEDEYVLMLEDFRETWDPQFQDYYNTYINTDVINSGRWAIQKLGIYNPDSGITNNAAESANFSVKQGIKCRINSRLYQVGLSVYYLQAFNLMEITRGLTGHVVIDGKIPEDVSRGNAEKPRPVPTTTLGIAKMLVMKRRIEFAPASGTFVVRGLFGPAHNVHLGNQTCTCARVKRAGKKGSGRVRVEPSLALSRQGKIPDLTPSSPTSSTGGLACQNSSDQDVASPTQAESAIKKLRYIALDLIPPISQTNVESTILSNPKITFGDLKSLAIQLKRAECGVLNKLQLHCVGPSIKYDEDHPGWLTDAVIDDFHHLCVNSAKTVSLPSGSTHCFLELEDGATLPNTTL</sequence>
<feature type="non-terminal residue" evidence="2">
    <location>
        <position position="1"/>
    </location>
</feature>
<feature type="compositionally biased region" description="Polar residues" evidence="1">
    <location>
        <begin position="590"/>
        <end position="601"/>
    </location>
</feature>
<dbReference type="EMBL" id="LNIX01000011">
    <property type="protein sequence ID" value="OXA48756.1"/>
    <property type="molecule type" value="Genomic_DNA"/>
</dbReference>
<evidence type="ECO:0008006" key="4">
    <source>
        <dbReference type="Google" id="ProtNLM"/>
    </source>
</evidence>
<dbReference type="Proteomes" id="UP000198287">
    <property type="component" value="Unassembled WGS sequence"/>
</dbReference>
<reference evidence="2 3" key="1">
    <citation type="submission" date="2015-12" db="EMBL/GenBank/DDBJ databases">
        <title>The genome of Folsomia candida.</title>
        <authorList>
            <person name="Faddeeva A."/>
            <person name="Derks M.F."/>
            <person name="Anvar Y."/>
            <person name="Smit S."/>
            <person name="Van Straalen N."/>
            <person name="Roelofs D."/>
        </authorList>
    </citation>
    <scope>NUCLEOTIDE SEQUENCE [LARGE SCALE GENOMIC DNA]</scope>
    <source>
        <strain evidence="2 3">VU population</strain>
        <tissue evidence="2">Whole body</tissue>
    </source>
</reference>